<dbReference type="EMBL" id="JANGCH010000010">
    <property type="protein sequence ID" value="MCQ5122150.1"/>
    <property type="molecule type" value="Genomic_DNA"/>
</dbReference>
<reference evidence="2 3" key="1">
    <citation type="submission" date="2022-06" db="EMBL/GenBank/DDBJ databases">
        <title>Isolation of gut microbiota from human fecal samples.</title>
        <authorList>
            <person name="Pamer E.G."/>
            <person name="Barat B."/>
            <person name="Waligurski E."/>
            <person name="Medina S."/>
            <person name="Paddock L."/>
            <person name="Mostad J."/>
        </authorList>
    </citation>
    <scope>NUCLEOTIDE SEQUENCE [LARGE SCALE GENOMIC DNA]</scope>
    <source>
        <strain evidence="2 3">DFI.6.1</strain>
    </source>
</reference>
<dbReference type="PROSITE" id="PS50994">
    <property type="entry name" value="INTEGRASE"/>
    <property type="match status" value="1"/>
</dbReference>
<gene>
    <name evidence="2" type="ORF">NE663_07745</name>
</gene>
<evidence type="ECO:0000313" key="3">
    <source>
        <dbReference type="Proteomes" id="UP001524435"/>
    </source>
</evidence>
<dbReference type="InterPro" id="IPR012337">
    <property type="entry name" value="RNaseH-like_sf"/>
</dbReference>
<dbReference type="InterPro" id="IPR036397">
    <property type="entry name" value="RNaseH_sf"/>
</dbReference>
<dbReference type="Gene3D" id="3.30.420.10">
    <property type="entry name" value="Ribonuclease H-like superfamily/Ribonuclease H"/>
    <property type="match status" value="1"/>
</dbReference>
<comment type="caution">
    <text evidence="2">The sequence shown here is derived from an EMBL/GenBank/DDBJ whole genome shotgun (WGS) entry which is preliminary data.</text>
</comment>
<protein>
    <submittedName>
        <fullName evidence="2">ISNCY family transposase</fullName>
    </submittedName>
</protein>
<evidence type="ECO:0000313" key="2">
    <source>
        <dbReference type="EMBL" id="MCQ5122150.1"/>
    </source>
</evidence>
<dbReference type="PANTHER" id="PTHR35004">
    <property type="entry name" value="TRANSPOSASE RV3428C-RELATED"/>
    <property type="match status" value="1"/>
</dbReference>
<dbReference type="Proteomes" id="UP001524435">
    <property type="component" value="Unassembled WGS sequence"/>
</dbReference>
<dbReference type="SUPFAM" id="SSF46689">
    <property type="entry name" value="Homeodomain-like"/>
    <property type="match status" value="1"/>
</dbReference>
<dbReference type="InterPro" id="IPR001584">
    <property type="entry name" value="Integrase_cat-core"/>
</dbReference>
<accession>A0ABT1SLQ0</accession>
<dbReference type="InterPro" id="IPR047797">
    <property type="entry name" value="ISNCY_transpos"/>
</dbReference>
<dbReference type="SUPFAM" id="SSF53098">
    <property type="entry name" value="Ribonuclease H-like"/>
    <property type="match status" value="1"/>
</dbReference>
<sequence>MREVVLRMKEQYKYEIIKKLVDTNGNKKNAALKLHCTIRTVNRLILLYQNEGKEGFIHKNRNRKPSTTIPEDTRRKVIDLYRTKYHDANFTHFSELLLKNENISVSDSTIKKWLFDEGILSPKARKKTIKKMKSILSEHKKRSNSKKELVKIEEKLERLDRSDAHPRRPRCAYFGELIQMDASPHLWFGDTISHLHLAIDDATGMIVGAYFDRQETLNAYYQITYQILTAYGIPAKFFTDRRTVFEYKRKNASSDEEDTFTQFSYACHQLGIELECSSVPQAKGRVERLNQTLQSRLPIELRLAGISTIEEANEFLNSYIKEFNDMFSLPLNNTKTVFEKQPENTKINQILAVLSTRKIDNGHCIRYKNKYYIPVTKNGIRTYLKKGTTAMVIESFEGSLYVNILDQLFVMVKIPEHEELSKTFDVQYEKPKQRKYYIPPMSHPWKHASYLNYVAKQKHRMNGANV</sequence>
<name>A0ABT1SLQ0_9FIRM</name>
<dbReference type="NCBIfam" id="NF033594">
    <property type="entry name" value="transpos_ISNCY_2"/>
    <property type="match status" value="1"/>
</dbReference>
<dbReference type="PANTHER" id="PTHR35004:SF7">
    <property type="entry name" value="INTEGRASE PROTEIN"/>
    <property type="match status" value="1"/>
</dbReference>
<keyword evidence="3" id="KW-1185">Reference proteome</keyword>
<evidence type="ECO:0000259" key="1">
    <source>
        <dbReference type="PROSITE" id="PS50994"/>
    </source>
</evidence>
<feature type="domain" description="Integrase catalytic" evidence="1">
    <location>
        <begin position="165"/>
        <end position="350"/>
    </location>
</feature>
<proteinExistence type="predicted"/>
<organism evidence="2 3">
    <name type="scientific">Massilicoli timonensis</name>
    <dbReference type="NCBI Taxonomy" id="2015901"/>
    <lineage>
        <taxon>Bacteria</taxon>
        <taxon>Bacillati</taxon>
        <taxon>Bacillota</taxon>
        <taxon>Erysipelotrichia</taxon>
        <taxon>Erysipelotrichales</taxon>
        <taxon>Erysipelotrichaceae</taxon>
        <taxon>Massilicoli</taxon>
    </lineage>
</organism>
<dbReference type="InterPro" id="IPR009057">
    <property type="entry name" value="Homeodomain-like_sf"/>
</dbReference>